<feature type="transmembrane region" description="Helical" evidence="4">
    <location>
        <begin position="111"/>
        <end position="132"/>
    </location>
</feature>
<dbReference type="Gene3D" id="1.10.1280.10">
    <property type="entry name" value="Di-copper center containing domain from catechol oxidase"/>
    <property type="match status" value="1"/>
</dbReference>
<evidence type="ECO:0000313" key="7">
    <source>
        <dbReference type="Proteomes" id="UP001209570"/>
    </source>
</evidence>
<dbReference type="PANTHER" id="PTHR11474:SF126">
    <property type="entry name" value="TYROSINASE-LIKE PROTEIN TYR-1-RELATED"/>
    <property type="match status" value="1"/>
</dbReference>
<evidence type="ECO:0000259" key="5">
    <source>
        <dbReference type="PROSITE" id="PS00498"/>
    </source>
</evidence>
<dbReference type="InterPro" id="IPR050316">
    <property type="entry name" value="Tyrosinase/Hemocyanin"/>
</dbReference>
<keyword evidence="1" id="KW-0479">Metal-binding</keyword>
<comment type="caution">
    <text evidence="6">The sequence shown here is derived from an EMBL/GenBank/DDBJ whole genome shotgun (WGS) entry which is preliminary data.</text>
</comment>
<dbReference type="GO" id="GO:0016491">
    <property type="term" value="F:oxidoreductase activity"/>
    <property type="evidence" value="ECO:0007669"/>
    <property type="project" value="InterPro"/>
</dbReference>
<gene>
    <name evidence="6" type="ORF">P43SY_002931</name>
</gene>
<evidence type="ECO:0000256" key="3">
    <source>
        <dbReference type="SAM" id="MobiDB-lite"/>
    </source>
</evidence>
<keyword evidence="7" id="KW-1185">Reference proteome</keyword>
<protein>
    <recommendedName>
        <fullName evidence="5">Tyrosinase copper-binding domain-containing protein</fullName>
    </recommendedName>
</protein>
<dbReference type="InterPro" id="IPR008922">
    <property type="entry name" value="Di-copper_centre_dom_sf"/>
</dbReference>
<keyword evidence="4" id="KW-0472">Membrane</keyword>
<evidence type="ECO:0000256" key="2">
    <source>
        <dbReference type="ARBA" id="ARBA00023008"/>
    </source>
</evidence>
<evidence type="ECO:0000256" key="1">
    <source>
        <dbReference type="ARBA" id="ARBA00022723"/>
    </source>
</evidence>
<organism evidence="6 7">
    <name type="scientific">Pythium insidiosum</name>
    <name type="common">Pythiosis disease agent</name>
    <dbReference type="NCBI Taxonomy" id="114742"/>
    <lineage>
        <taxon>Eukaryota</taxon>
        <taxon>Sar</taxon>
        <taxon>Stramenopiles</taxon>
        <taxon>Oomycota</taxon>
        <taxon>Peronosporomycetes</taxon>
        <taxon>Pythiales</taxon>
        <taxon>Pythiaceae</taxon>
        <taxon>Pythium</taxon>
    </lineage>
</organism>
<evidence type="ECO:0000256" key="4">
    <source>
        <dbReference type="SAM" id="Phobius"/>
    </source>
</evidence>
<keyword evidence="4" id="KW-1133">Transmembrane helix</keyword>
<feature type="domain" description="Tyrosinase copper-binding" evidence="5">
    <location>
        <begin position="384"/>
        <end position="395"/>
    </location>
</feature>
<feature type="region of interest" description="Disordered" evidence="3">
    <location>
        <begin position="1"/>
        <end position="50"/>
    </location>
</feature>
<dbReference type="SUPFAM" id="SSF48056">
    <property type="entry name" value="Di-copper centre-containing domain"/>
    <property type="match status" value="1"/>
</dbReference>
<dbReference type="GO" id="GO:0046872">
    <property type="term" value="F:metal ion binding"/>
    <property type="evidence" value="ECO:0007669"/>
    <property type="project" value="UniProtKB-KW"/>
</dbReference>
<keyword evidence="2" id="KW-0186">Copper</keyword>
<dbReference type="Proteomes" id="UP001209570">
    <property type="component" value="Unassembled WGS sequence"/>
</dbReference>
<dbReference type="InterPro" id="IPR002227">
    <property type="entry name" value="Tyrosinase_Cu-bd"/>
</dbReference>
<evidence type="ECO:0000313" key="6">
    <source>
        <dbReference type="EMBL" id="KAJ0393457.1"/>
    </source>
</evidence>
<proteinExistence type="predicted"/>
<dbReference type="PRINTS" id="PR00092">
    <property type="entry name" value="TYROSINASE"/>
</dbReference>
<reference evidence="6" key="1">
    <citation type="submission" date="2021-12" db="EMBL/GenBank/DDBJ databases">
        <title>Prjna785345.</title>
        <authorList>
            <person name="Rujirawat T."/>
            <person name="Krajaejun T."/>
        </authorList>
    </citation>
    <scope>NUCLEOTIDE SEQUENCE</scope>
    <source>
        <strain evidence="6">Pi057C3</strain>
    </source>
</reference>
<keyword evidence="4" id="KW-0812">Transmembrane</keyword>
<dbReference type="PANTHER" id="PTHR11474">
    <property type="entry name" value="TYROSINASE FAMILY MEMBER"/>
    <property type="match status" value="1"/>
</dbReference>
<dbReference type="EMBL" id="JAKCXM010000491">
    <property type="protein sequence ID" value="KAJ0393457.1"/>
    <property type="molecule type" value="Genomic_DNA"/>
</dbReference>
<accession>A0AAD5LVG2</accession>
<name>A0AAD5LVG2_PYTIN</name>
<dbReference type="Pfam" id="PF00264">
    <property type="entry name" value="Tyrosinase"/>
    <property type="match status" value="1"/>
</dbReference>
<dbReference type="AlphaFoldDB" id="A0AAD5LVG2"/>
<sequence length="541" mass="60564">METSSESHVKTAPAVASAEEDGDTSSSSSQLAQDVGGPQQAKHEEPRGWRRWIRRYRPTADAHDVAEDQVPLASPAADGTASYQKINTDESTLATVAFPEKQPRCSRRLRLAVAGVVVVLVIAASTIATLVGRQSRRDTSNSMQASFTPPTRVRRSWKTFTEDDKQLYLGAVQLAMEKGYHYRFVEVHTAHMNRITSHGACPFLLWHRRFILGYENMLRSLHPKYANLTLPYWNYFQDTSTQLSVNESCNSLESCSQFLRDMGGGGKSDGPAGESMQIAHVSLEIGTCVSKGIAGHACNHVNGTASGKCRNCVMRGNWSNPHKIVQTLGPDLLRVLRVFNESVEADGYYEGPHAYMSRYIETTFHNAVHTTLNSSMRYTSSAFDPVFMGHHGMVDLAHFIFNRCRYDPSSKEKTLEWTAERDKRFDVFMSCSVYDDLKVVNEPKGNESMQMDFNSVPVEQDEFMKQFFSGYGNRYADIANNNGVVEDYSPIFRQQFMLSPDDKPYCLGLLQRVDRGDLPVLASTECKRQYAALTGVDASLL</sequence>
<dbReference type="PROSITE" id="PS00498">
    <property type="entry name" value="TYROSINASE_2"/>
    <property type="match status" value="1"/>
</dbReference>